<dbReference type="InterPro" id="IPR016181">
    <property type="entry name" value="Acyl_CoA_acyltransferase"/>
</dbReference>
<dbReference type="PANTHER" id="PTHR43877">
    <property type="entry name" value="AMINOALKYLPHOSPHONATE N-ACETYLTRANSFERASE-RELATED-RELATED"/>
    <property type="match status" value="1"/>
</dbReference>
<sequence length="155" mass="17150">MSMPPFHLRLAQEQDYAGLTTLWVETWRETFPEIDFCARQAWLLKHFDTMAGGGGLILLAEDDAHHLLGVATIDPQRNTLEQLAVAPEAKGKGIAKALLAEAKRSCAGPLQLDVNQDNGRALRFYEREGFVKIADGVNATSGRKIWTLRFAGTKD</sequence>
<dbReference type="AlphaFoldDB" id="B2ICB1"/>
<evidence type="ECO:0000313" key="5">
    <source>
        <dbReference type="Proteomes" id="UP000001695"/>
    </source>
</evidence>
<evidence type="ECO:0000259" key="3">
    <source>
        <dbReference type="PROSITE" id="PS51186"/>
    </source>
</evidence>
<gene>
    <name evidence="4" type="ordered locus">Bind_3147</name>
</gene>
<dbReference type="InterPro" id="IPR000182">
    <property type="entry name" value="GNAT_dom"/>
</dbReference>
<dbReference type="KEGG" id="bid:Bind_3147"/>
<dbReference type="Pfam" id="PF13673">
    <property type="entry name" value="Acetyltransf_10"/>
    <property type="match status" value="1"/>
</dbReference>
<evidence type="ECO:0000256" key="1">
    <source>
        <dbReference type="ARBA" id="ARBA00022679"/>
    </source>
</evidence>
<evidence type="ECO:0000256" key="2">
    <source>
        <dbReference type="ARBA" id="ARBA00023315"/>
    </source>
</evidence>
<keyword evidence="2" id="KW-0012">Acyltransferase</keyword>
<organism evidence="4 5">
    <name type="scientific">Beijerinckia indica subsp. indica (strain ATCC 9039 / DSM 1715 / NCIMB 8712)</name>
    <dbReference type="NCBI Taxonomy" id="395963"/>
    <lineage>
        <taxon>Bacteria</taxon>
        <taxon>Pseudomonadati</taxon>
        <taxon>Pseudomonadota</taxon>
        <taxon>Alphaproteobacteria</taxon>
        <taxon>Hyphomicrobiales</taxon>
        <taxon>Beijerinckiaceae</taxon>
        <taxon>Beijerinckia</taxon>
    </lineage>
</organism>
<keyword evidence="5" id="KW-1185">Reference proteome</keyword>
<dbReference type="EMBL" id="CP001016">
    <property type="protein sequence ID" value="ACB96708.1"/>
    <property type="molecule type" value="Genomic_DNA"/>
</dbReference>
<reference evidence="4 5" key="2">
    <citation type="journal article" date="2010" name="J. Bacteriol.">
        <title>Complete genome sequence of Beijerinckia indica subsp. indica.</title>
        <authorList>
            <person name="Tamas I."/>
            <person name="Dedysh S.N."/>
            <person name="Liesack W."/>
            <person name="Stott M.B."/>
            <person name="Alam M."/>
            <person name="Murrell J.C."/>
            <person name="Dunfield P.F."/>
        </authorList>
    </citation>
    <scope>NUCLEOTIDE SEQUENCE [LARGE SCALE GENOMIC DNA]</scope>
    <source>
        <strain evidence="5">ATCC 9039 / DSM 1715 / NCIMB 8712</strain>
    </source>
</reference>
<dbReference type="STRING" id="395963.Bind_3147"/>
<proteinExistence type="predicted"/>
<dbReference type="CDD" id="cd04301">
    <property type="entry name" value="NAT_SF"/>
    <property type="match status" value="1"/>
</dbReference>
<dbReference type="eggNOG" id="COG0456">
    <property type="taxonomic scope" value="Bacteria"/>
</dbReference>
<dbReference type="SUPFAM" id="SSF55729">
    <property type="entry name" value="Acyl-CoA N-acyltransferases (Nat)"/>
    <property type="match status" value="1"/>
</dbReference>
<dbReference type="GO" id="GO:0016747">
    <property type="term" value="F:acyltransferase activity, transferring groups other than amino-acyl groups"/>
    <property type="evidence" value="ECO:0007669"/>
    <property type="project" value="InterPro"/>
</dbReference>
<dbReference type="PANTHER" id="PTHR43877:SF1">
    <property type="entry name" value="ACETYLTRANSFERASE"/>
    <property type="match status" value="1"/>
</dbReference>
<evidence type="ECO:0000313" key="4">
    <source>
        <dbReference type="EMBL" id="ACB96708.1"/>
    </source>
</evidence>
<dbReference type="PROSITE" id="PS51186">
    <property type="entry name" value="GNAT"/>
    <property type="match status" value="1"/>
</dbReference>
<dbReference type="OrthoDB" id="2135706at2"/>
<protein>
    <submittedName>
        <fullName evidence="4">GCN5-related N-acetyltransferase</fullName>
    </submittedName>
</protein>
<keyword evidence="1 4" id="KW-0808">Transferase</keyword>
<dbReference type="HOGENOM" id="CLU_013985_18_7_5"/>
<dbReference type="Gene3D" id="3.40.630.30">
    <property type="match status" value="1"/>
</dbReference>
<accession>B2ICB1</accession>
<name>B2ICB1_BEII9</name>
<dbReference type="InterPro" id="IPR050832">
    <property type="entry name" value="Bact_Acetyltransf"/>
</dbReference>
<feature type="domain" description="N-acetyltransferase" evidence="3">
    <location>
        <begin position="6"/>
        <end position="149"/>
    </location>
</feature>
<reference evidence="5" key="1">
    <citation type="submission" date="2008-03" db="EMBL/GenBank/DDBJ databases">
        <title>Complete sequence of chromosome of Beijerinckia indica subsp. indica ATCC 9039.</title>
        <authorList>
            <consortium name="US DOE Joint Genome Institute"/>
            <person name="Copeland A."/>
            <person name="Lucas S."/>
            <person name="Lapidus A."/>
            <person name="Glavina del Rio T."/>
            <person name="Dalin E."/>
            <person name="Tice H."/>
            <person name="Bruce D."/>
            <person name="Goodwin L."/>
            <person name="Pitluck S."/>
            <person name="LaButti K."/>
            <person name="Schmutz J."/>
            <person name="Larimer F."/>
            <person name="Land M."/>
            <person name="Hauser L."/>
            <person name="Kyrpides N."/>
            <person name="Mikhailova N."/>
            <person name="Dunfield P.F."/>
            <person name="Dedysh S.N."/>
            <person name="Liesack W."/>
            <person name="Saw J.H."/>
            <person name="Alam M."/>
            <person name="Chen Y."/>
            <person name="Murrell J.C."/>
            <person name="Richardson P."/>
        </authorList>
    </citation>
    <scope>NUCLEOTIDE SEQUENCE [LARGE SCALE GENOMIC DNA]</scope>
    <source>
        <strain evidence="5">ATCC 9039 / DSM 1715 / NCIMB 8712</strain>
    </source>
</reference>
<dbReference type="Proteomes" id="UP000001695">
    <property type="component" value="Chromosome"/>
</dbReference>
<dbReference type="RefSeq" id="WP_012386056.1">
    <property type="nucleotide sequence ID" value="NC_010581.1"/>
</dbReference>